<evidence type="ECO:0000313" key="2">
    <source>
        <dbReference type="Proteomes" id="UP000234681"/>
    </source>
</evidence>
<name>A6HUE3_RAT</name>
<accession>A6HUE3</accession>
<protein>
    <submittedName>
        <fullName evidence="1">RCG36942</fullName>
    </submittedName>
</protein>
<reference evidence="1 2" key="1">
    <citation type="submission" date="2005-07" db="EMBL/GenBank/DDBJ databases">
        <authorList>
            <person name="Mural R.J."/>
            <person name="Li P.W."/>
            <person name="Adams M.D."/>
            <person name="Amanatides P.G."/>
            <person name="Baden-Tillson H."/>
            <person name="Barnstead M."/>
            <person name="Chin S.H."/>
            <person name="Dew I."/>
            <person name="Evans C.A."/>
            <person name="Ferriera S."/>
            <person name="Flanigan M."/>
            <person name="Fosler C."/>
            <person name="Glodek A."/>
            <person name="Gu Z."/>
            <person name="Holt R.A."/>
            <person name="Jennings D."/>
            <person name="Kraft C.L."/>
            <person name="Lu F."/>
            <person name="Nguyen T."/>
            <person name="Nusskern D.R."/>
            <person name="Pfannkoch C.M."/>
            <person name="Sitter C."/>
            <person name="Sutton G.G."/>
            <person name="Venter J.C."/>
            <person name="Wang Z."/>
            <person name="Woodage T."/>
            <person name="Zheng X.H."/>
            <person name="Zhong F."/>
        </authorList>
    </citation>
    <scope>NUCLEOTIDE SEQUENCE [LARGE SCALE GENOMIC DNA]</scope>
    <source>
        <strain>BN</strain>
        <strain evidence="2">Sprague-Dawley</strain>
    </source>
</reference>
<gene>
    <name evidence="1" type="ORF">rCG_36942</name>
</gene>
<dbReference type="Proteomes" id="UP000234681">
    <property type="component" value="Chromosome 15"/>
</dbReference>
<dbReference type="EMBL" id="CH473951">
    <property type="protein sequence ID" value="EDM02506.1"/>
    <property type="molecule type" value="Genomic_DNA"/>
</dbReference>
<dbReference type="AlphaFoldDB" id="A6HUE3"/>
<proteinExistence type="predicted"/>
<organism evidence="1 2">
    <name type="scientific">Rattus norvegicus</name>
    <name type="common">Rat</name>
    <dbReference type="NCBI Taxonomy" id="10116"/>
    <lineage>
        <taxon>Eukaryota</taxon>
        <taxon>Metazoa</taxon>
        <taxon>Chordata</taxon>
        <taxon>Craniata</taxon>
        <taxon>Vertebrata</taxon>
        <taxon>Euteleostomi</taxon>
        <taxon>Mammalia</taxon>
        <taxon>Eutheria</taxon>
        <taxon>Euarchontoglires</taxon>
        <taxon>Glires</taxon>
        <taxon>Rodentia</taxon>
        <taxon>Myomorpha</taxon>
        <taxon>Muroidea</taxon>
        <taxon>Muridae</taxon>
        <taxon>Murinae</taxon>
        <taxon>Rattus</taxon>
    </lineage>
</organism>
<evidence type="ECO:0000313" key="1">
    <source>
        <dbReference type="EMBL" id="EDM02506.1"/>
    </source>
</evidence>
<sequence>MDSWDYRDSSVIKDYHKLTMYLKLISNSTSSRFYLPSPGIMGVCHTWIWMEFLPYQPLCLVQSEHGRTI</sequence>